<evidence type="ECO:0000256" key="4">
    <source>
        <dbReference type="ARBA" id="ARBA00023242"/>
    </source>
</evidence>
<name>A0A397GZP2_ASPTH</name>
<dbReference type="AlphaFoldDB" id="A0A397GZP2"/>
<dbReference type="STRING" id="41047.A0A397GZP2"/>
<dbReference type="EMBL" id="NKHU02000092">
    <property type="protein sequence ID" value="RHZ56147.1"/>
    <property type="molecule type" value="Genomic_DNA"/>
</dbReference>
<comment type="subcellular location">
    <subcellularLocation>
        <location evidence="1">Nucleus</location>
    </subcellularLocation>
</comment>
<evidence type="ECO:0000259" key="6">
    <source>
        <dbReference type="PROSITE" id="PS50217"/>
    </source>
</evidence>
<reference evidence="7" key="1">
    <citation type="submission" date="2018-08" db="EMBL/GenBank/DDBJ databases">
        <title>Draft genome sequence of azole-resistant Aspergillus thermomutatus (Neosartorya pseudofischeri) strain HMR AF 39, isolated from a human nasal aspirate.</title>
        <authorList>
            <person name="Parent-Michaud M."/>
            <person name="Dufresne P.J."/>
            <person name="Fournier E."/>
            <person name="Martineau C."/>
            <person name="Moreira S."/>
            <person name="Perkins V."/>
            <person name="De Repentigny L."/>
            <person name="Dufresne S.F."/>
        </authorList>
    </citation>
    <scope>NUCLEOTIDE SEQUENCE [LARGE SCALE GENOMIC DNA]</scope>
    <source>
        <strain evidence="7">HMR AF 39</strain>
    </source>
</reference>
<feature type="compositionally biased region" description="Low complexity" evidence="5">
    <location>
        <begin position="107"/>
        <end position="136"/>
    </location>
</feature>
<dbReference type="CDD" id="cd14687">
    <property type="entry name" value="bZIP_ATF2"/>
    <property type="match status" value="1"/>
</dbReference>
<dbReference type="GO" id="GO:0005634">
    <property type="term" value="C:nucleus"/>
    <property type="evidence" value="ECO:0007669"/>
    <property type="project" value="UniProtKB-SubCell"/>
</dbReference>
<evidence type="ECO:0000256" key="3">
    <source>
        <dbReference type="ARBA" id="ARBA00023163"/>
    </source>
</evidence>
<dbReference type="Proteomes" id="UP000215305">
    <property type="component" value="Unassembled WGS sequence"/>
</dbReference>
<keyword evidence="3" id="KW-0804">Transcription</keyword>
<dbReference type="OrthoDB" id="295274at2759"/>
<evidence type="ECO:0000313" key="8">
    <source>
        <dbReference type="Proteomes" id="UP000215305"/>
    </source>
</evidence>
<dbReference type="GO" id="GO:0003700">
    <property type="term" value="F:DNA-binding transcription factor activity"/>
    <property type="evidence" value="ECO:0007669"/>
    <property type="project" value="InterPro"/>
</dbReference>
<evidence type="ECO:0000256" key="1">
    <source>
        <dbReference type="ARBA" id="ARBA00004123"/>
    </source>
</evidence>
<protein>
    <recommendedName>
        <fullName evidence="6">BZIP domain-containing protein</fullName>
    </recommendedName>
</protein>
<feature type="compositionally biased region" description="Basic and acidic residues" evidence="5">
    <location>
        <begin position="178"/>
        <end position="199"/>
    </location>
</feature>
<dbReference type="InterPro" id="IPR051027">
    <property type="entry name" value="bZIP_transcription_factors"/>
</dbReference>
<dbReference type="SUPFAM" id="SSF57959">
    <property type="entry name" value="Leucine zipper domain"/>
    <property type="match status" value="1"/>
</dbReference>
<evidence type="ECO:0000313" key="7">
    <source>
        <dbReference type="EMBL" id="RHZ56147.1"/>
    </source>
</evidence>
<keyword evidence="8" id="KW-1185">Reference proteome</keyword>
<dbReference type="RefSeq" id="XP_026614579.1">
    <property type="nucleotide sequence ID" value="XM_026758784.1"/>
</dbReference>
<dbReference type="InterPro" id="IPR004827">
    <property type="entry name" value="bZIP"/>
</dbReference>
<comment type="caution">
    <text evidence="7">The sequence shown here is derived from an EMBL/GenBank/DDBJ whole genome shotgun (WGS) entry which is preliminary data.</text>
</comment>
<organism evidence="7 8">
    <name type="scientific">Aspergillus thermomutatus</name>
    <name type="common">Neosartorya pseudofischeri</name>
    <dbReference type="NCBI Taxonomy" id="41047"/>
    <lineage>
        <taxon>Eukaryota</taxon>
        <taxon>Fungi</taxon>
        <taxon>Dikarya</taxon>
        <taxon>Ascomycota</taxon>
        <taxon>Pezizomycotina</taxon>
        <taxon>Eurotiomycetes</taxon>
        <taxon>Eurotiomycetidae</taxon>
        <taxon>Eurotiales</taxon>
        <taxon>Aspergillaceae</taxon>
        <taxon>Aspergillus</taxon>
        <taxon>Aspergillus subgen. Fumigati</taxon>
    </lineage>
</organism>
<keyword evidence="4" id="KW-0539">Nucleus</keyword>
<feature type="compositionally biased region" description="Basic residues" evidence="5">
    <location>
        <begin position="137"/>
        <end position="147"/>
    </location>
</feature>
<feature type="domain" description="BZIP" evidence="6">
    <location>
        <begin position="155"/>
        <end position="218"/>
    </location>
</feature>
<dbReference type="VEuPathDB" id="FungiDB:CDV56_105165"/>
<dbReference type="InterPro" id="IPR046347">
    <property type="entry name" value="bZIP_sf"/>
</dbReference>
<accession>A0A397GZP2</accession>
<feature type="compositionally biased region" description="Basic and acidic residues" evidence="5">
    <location>
        <begin position="149"/>
        <end position="166"/>
    </location>
</feature>
<dbReference type="PROSITE" id="PS50217">
    <property type="entry name" value="BZIP"/>
    <property type="match status" value="1"/>
</dbReference>
<gene>
    <name evidence="7" type="ORF">CDV56_105165</name>
</gene>
<dbReference type="SMART" id="SM00338">
    <property type="entry name" value="BRLZ"/>
    <property type="match status" value="1"/>
</dbReference>
<dbReference type="PANTHER" id="PTHR19304">
    <property type="entry name" value="CYCLIC-AMP RESPONSE ELEMENT BINDING PROTEIN"/>
    <property type="match status" value="1"/>
</dbReference>
<dbReference type="GeneID" id="38127139"/>
<proteinExistence type="predicted"/>
<evidence type="ECO:0000256" key="2">
    <source>
        <dbReference type="ARBA" id="ARBA00023015"/>
    </source>
</evidence>
<evidence type="ECO:0000256" key="5">
    <source>
        <dbReference type="SAM" id="MobiDB-lite"/>
    </source>
</evidence>
<dbReference type="Gene3D" id="1.20.5.170">
    <property type="match status" value="1"/>
</dbReference>
<keyword evidence="2" id="KW-0805">Transcription regulation</keyword>
<feature type="region of interest" description="Disordered" evidence="5">
    <location>
        <begin position="107"/>
        <end position="199"/>
    </location>
</feature>
<feature type="compositionally biased region" description="Basic residues" evidence="5">
    <location>
        <begin position="167"/>
        <end position="177"/>
    </location>
</feature>
<sequence>MTTTTLLTEQTPISGANGNLLDWATLSPTALSLPTADSSSYDPALLSDEGLQILDPAFLSKRTDTSMNNINDKNNNLESTYDQLPELKPASANEIEITPNIYSARPSRSSIASLSSTTSTSTSTSAATGSETTSPRKAAKSSKRNSKSKVFDKNDPRRERYLERNRRAASKCRRQKKERNQQLENLYRKQSAEQERLLSERDRMRSELLSLKDELLKHAQCEDPPLKFYIAQMVEEAGAAVAPARSMSTYSPVCPQQQAQPLLFNGNDALQQQSPTMKTSIASDAPWTTSGADFVDFVQL</sequence>